<feature type="chain" id="PRO_5046044271" evidence="2">
    <location>
        <begin position="21"/>
        <end position="551"/>
    </location>
</feature>
<reference evidence="3 4" key="1">
    <citation type="submission" date="2024-09" db="EMBL/GenBank/DDBJ databases">
        <authorList>
            <person name="Sun Q."/>
            <person name="Mori K."/>
        </authorList>
    </citation>
    <scope>NUCLEOTIDE SEQUENCE [LARGE SCALE GENOMIC DNA]</scope>
    <source>
        <strain evidence="3 4">JCM 11201</strain>
    </source>
</reference>
<dbReference type="Proteomes" id="UP001589609">
    <property type="component" value="Unassembled WGS sequence"/>
</dbReference>
<evidence type="ECO:0000256" key="1">
    <source>
        <dbReference type="ARBA" id="ARBA00022729"/>
    </source>
</evidence>
<dbReference type="InterPro" id="IPR050490">
    <property type="entry name" value="Bact_solute-bd_prot1"/>
</dbReference>
<dbReference type="SUPFAM" id="SSF53850">
    <property type="entry name" value="Periplasmic binding protein-like II"/>
    <property type="match status" value="1"/>
</dbReference>
<evidence type="ECO:0000313" key="3">
    <source>
        <dbReference type="EMBL" id="MFB9761297.1"/>
    </source>
</evidence>
<evidence type="ECO:0000256" key="2">
    <source>
        <dbReference type="SAM" id="SignalP"/>
    </source>
</evidence>
<dbReference type="PANTHER" id="PTHR43649">
    <property type="entry name" value="ARABINOSE-BINDING PROTEIN-RELATED"/>
    <property type="match status" value="1"/>
</dbReference>
<keyword evidence="1 2" id="KW-0732">Signal</keyword>
<sequence length="551" mass="60944">MKKKIFSIAAVSLMSFGVLAGCSSGSDSAAATKTKTVATKEELKPFGKYKETVTYTVGKATPGIPKLPKGQTYEDNAYTRYLKETLNIQSKDKFEAKDGDAYKQKVSMAVASGDLPDIMAVDAATLRQLVDNDMIADLTDVYKLSTSDQIKAMYDSYNGRALEAATFDGKLMALPTTQNANIPTMLWLRKDWMDKLGLEAPKTVDDMEKILTAFVQQDPGGNGKGNTVGLMLSPSIGGMYGSLFQADNILQTYNSFPRQWLEKDGKVVYGSTTAETKQALGKLADWYKKGLIDPQFAVRKSIEDLIISGQAGAYFGPWWTPDYPLNSAKQKNANIDWQPYIISKDGSGTITAYTQNPVSEFYVVRKDFKHPEVLPKVVSALSDKLRNEDRNYQPVVDFIKEGGDRGAPINLMVNFNDATAQMYKNINAAVNGEKDPAALSLDDQSSYEKIQGYLKDPAKADANQWSAYMSRMVAGKLMAETKINEVNPVFFGQTKSMKLKWANLTKLEDEAFMKIVTGQKDLNYFDTFVDTWNKTGGSDITKEVAEAIKQK</sequence>
<dbReference type="PANTHER" id="PTHR43649:SF33">
    <property type="entry name" value="POLYGALACTURONAN_RHAMNOGALACTURONAN-BINDING PROTEIN YTCQ"/>
    <property type="match status" value="1"/>
</dbReference>
<organism evidence="3 4">
    <name type="scientific">Ectobacillus funiculus</name>
    <dbReference type="NCBI Taxonomy" id="137993"/>
    <lineage>
        <taxon>Bacteria</taxon>
        <taxon>Bacillati</taxon>
        <taxon>Bacillota</taxon>
        <taxon>Bacilli</taxon>
        <taxon>Bacillales</taxon>
        <taxon>Bacillaceae</taxon>
        <taxon>Ectobacillus</taxon>
    </lineage>
</organism>
<dbReference type="CDD" id="cd13580">
    <property type="entry name" value="PBP2_AlgQ_like_1"/>
    <property type="match status" value="1"/>
</dbReference>
<feature type="signal peptide" evidence="2">
    <location>
        <begin position="1"/>
        <end position="20"/>
    </location>
</feature>
<name>A0ABV5WL54_9BACI</name>
<keyword evidence="4" id="KW-1185">Reference proteome</keyword>
<accession>A0ABV5WL54</accession>
<dbReference type="EMBL" id="JBHMAF010000189">
    <property type="protein sequence ID" value="MFB9761297.1"/>
    <property type="molecule type" value="Genomic_DNA"/>
</dbReference>
<proteinExistence type="predicted"/>
<dbReference type="PROSITE" id="PS51257">
    <property type="entry name" value="PROKAR_LIPOPROTEIN"/>
    <property type="match status" value="1"/>
</dbReference>
<protein>
    <submittedName>
        <fullName evidence="3">Extracellular solute-binding protein</fullName>
    </submittedName>
</protein>
<evidence type="ECO:0000313" key="4">
    <source>
        <dbReference type="Proteomes" id="UP001589609"/>
    </source>
</evidence>
<gene>
    <name evidence="3" type="ORF">ACFFMS_23900</name>
</gene>
<comment type="caution">
    <text evidence="3">The sequence shown here is derived from an EMBL/GenBank/DDBJ whole genome shotgun (WGS) entry which is preliminary data.</text>
</comment>
<dbReference type="RefSeq" id="WP_379951486.1">
    <property type="nucleotide sequence ID" value="NZ_JBHMAF010000189.1"/>
</dbReference>
<dbReference type="Gene3D" id="3.40.190.10">
    <property type="entry name" value="Periplasmic binding protein-like II"/>
    <property type="match status" value="2"/>
</dbReference>